<accession>A0A562J3S5</accession>
<dbReference type="GO" id="GO:0005886">
    <property type="term" value="C:plasma membrane"/>
    <property type="evidence" value="ECO:0007669"/>
    <property type="project" value="UniProtKB-SubCell"/>
</dbReference>
<dbReference type="AlphaFoldDB" id="A0A562J3S5"/>
<keyword evidence="7 10" id="KW-1133">Transmembrane helix</keyword>
<gene>
    <name evidence="11" type="ORF">IQ19_05550</name>
</gene>
<evidence type="ECO:0000256" key="9">
    <source>
        <dbReference type="ARBA" id="ARBA00023136"/>
    </source>
</evidence>
<dbReference type="GeneID" id="65406601"/>
<name>A0A562J3S5_9BACI</name>
<keyword evidence="2" id="KW-0813">Transport</keyword>
<keyword evidence="9 10" id="KW-0472">Membrane</keyword>
<evidence type="ECO:0000256" key="4">
    <source>
        <dbReference type="ARBA" id="ARBA00022538"/>
    </source>
</evidence>
<feature type="transmembrane region" description="Helical" evidence="10">
    <location>
        <begin position="289"/>
        <end position="322"/>
    </location>
</feature>
<dbReference type="NCBIfam" id="TIGR00933">
    <property type="entry name" value="2a38"/>
    <property type="match status" value="1"/>
</dbReference>
<evidence type="ECO:0000256" key="5">
    <source>
        <dbReference type="ARBA" id="ARBA00022692"/>
    </source>
</evidence>
<feature type="transmembrane region" description="Helical" evidence="10">
    <location>
        <begin position="123"/>
        <end position="144"/>
    </location>
</feature>
<keyword evidence="6" id="KW-0630">Potassium</keyword>
<feature type="transmembrane region" description="Helical" evidence="10">
    <location>
        <begin position="39"/>
        <end position="60"/>
    </location>
</feature>
<comment type="caution">
    <text evidence="11">The sequence shown here is derived from an EMBL/GenBank/DDBJ whole genome shotgun (WGS) entry which is preliminary data.</text>
</comment>
<feature type="transmembrane region" description="Helical" evidence="10">
    <location>
        <begin position="342"/>
        <end position="366"/>
    </location>
</feature>
<dbReference type="PANTHER" id="PTHR32024">
    <property type="entry name" value="TRK SYSTEM POTASSIUM UPTAKE PROTEIN TRKG-RELATED"/>
    <property type="match status" value="1"/>
</dbReference>
<dbReference type="Proteomes" id="UP000318667">
    <property type="component" value="Unassembled WGS sequence"/>
</dbReference>
<comment type="subcellular location">
    <subcellularLocation>
        <location evidence="1">Cell membrane</location>
        <topology evidence="1">Multi-pass membrane protein</topology>
    </subcellularLocation>
</comment>
<evidence type="ECO:0000313" key="11">
    <source>
        <dbReference type="EMBL" id="TWH77846.1"/>
    </source>
</evidence>
<evidence type="ECO:0000256" key="6">
    <source>
        <dbReference type="ARBA" id="ARBA00022958"/>
    </source>
</evidence>
<keyword evidence="4" id="KW-0633">Potassium transport</keyword>
<evidence type="ECO:0000256" key="1">
    <source>
        <dbReference type="ARBA" id="ARBA00004651"/>
    </source>
</evidence>
<reference evidence="11 12" key="1">
    <citation type="journal article" date="2015" name="Stand. Genomic Sci.">
        <title>Genomic Encyclopedia of Bacterial and Archaeal Type Strains, Phase III: the genomes of soil and plant-associated and newly described type strains.</title>
        <authorList>
            <person name="Whitman W.B."/>
            <person name="Woyke T."/>
            <person name="Klenk H.P."/>
            <person name="Zhou Y."/>
            <person name="Lilburn T.G."/>
            <person name="Beck B.J."/>
            <person name="De Vos P."/>
            <person name="Vandamme P."/>
            <person name="Eisen J.A."/>
            <person name="Garrity G."/>
            <person name="Hugenholtz P."/>
            <person name="Kyrpides N.C."/>
        </authorList>
    </citation>
    <scope>NUCLEOTIDE SEQUENCE [LARGE SCALE GENOMIC DNA]</scope>
    <source>
        <strain evidence="11 12">CGMCC 1.10115</strain>
    </source>
</reference>
<proteinExistence type="predicted"/>
<evidence type="ECO:0000256" key="3">
    <source>
        <dbReference type="ARBA" id="ARBA00022475"/>
    </source>
</evidence>
<feature type="transmembrane region" description="Helical" evidence="10">
    <location>
        <begin position="156"/>
        <end position="175"/>
    </location>
</feature>
<keyword evidence="3" id="KW-1003">Cell membrane</keyword>
<feature type="transmembrane region" description="Helical" evidence="10">
    <location>
        <begin position="187"/>
        <end position="210"/>
    </location>
</feature>
<dbReference type="InterPro" id="IPR003445">
    <property type="entry name" value="Cat_transpt"/>
</dbReference>
<feature type="transmembrane region" description="Helical" evidence="10">
    <location>
        <begin position="12"/>
        <end position="33"/>
    </location>
</feature>
<sequence length="440" mass="48109">MKKGIIKLNPSQLLIVVFAIFILLGTLLLKLPFATEESIRWIDALFTATSAMTVTGLAVVDTETAYTLFGEIVIVSLIQLGGLGIMSFAVLIYMMLGKKIGIKERLIVQQALNQTSIGGVIHLVRNLFVFSIIIELIAMLFLSLRWVPEFGWGRGLYYSFFHSISAFNNAGFALWSDSLMGYVGDPVINIVITFLFIIGGIGFTVLADIWHKKEFRKMSLHSKMMVIGTFVINVVAMFIIFALEYQNPNTLGGLNSWGEKLWATYFQAVTPRTAGFNTLDIASLHEDTIFLFLLLMFIGAGSASTGGGIKLTTFLVILFSVITFLKGKENTVLGKRTISLTIVLRSLAISTIGLFLICIAIFVLNITEEAPFLPVVFEVISAFGTVGLSMGITGSLTFIGKSVIILIMFAGKLGPLTMAFSLANPDKAKVKYPNEDVLTG</sequence>
<dbReference type="GO" id="GO:0015379">
    <property type="term" value="F:potassium:chloride symporter activity"/>
    <property type="evidence" value="ECO:0007669"/>
    <property type="project" value="InterPro"/>
</dbReference>
<dbReference type="InterPro" id="IPR004772">
    <property type="entry name" value="TrkH"/>
</dbReference>
<dbReference type="RefSeq" id="WP_144546811.1">
    <property type="nucleotide sequence ID" value="NZ_CBCSDC010000075.1"/>
</dbReference>
<feature type="transmembrane region" description="Helical" evidence="10">
    <location>
        <begin position="222"/>
        <end position="243"/>
    </location>
</feature>
<keyword evidence="5 10" id="KW-0812">Transmembrane</keyword>
<dbReference type="OrthoDB" id="9810952at2"/>
<keyword evidence="12" id="KW-1185">Reference proteome</keyword>
<feature type="transmembrane region" description="Helical" evidence="10">
    <location>
        <begin position="403"/>
        <end position="423"/>
    </location>
</feature>
<dbReference type="PANTHER" id="PTHR32024:SF1">
    <property type="entry name" value="KTR SYSTEM POTASSIUM UPTAKE PROTEIN B"/>
    <property type="match status" value="1"/>
</dbReference>
<evidence type="ECO:0000256" key="2">
    <source>
        <dbReference type="ARBA" id="ARBA00022448"/>
    </source>
</evidence>
<organism evidence="11 12">
    <name type="scientific">Cytobacillus oceanisediminis</name>
    <dbReference type="NCBI Taxonomy" id="665099"/>
    <lineage>
        <taxon>Bacteria</taxon>
        <taxon>Bacillati</taxon>
        <taxon>Bacillota</taxon>
        <taxon>Bacilli</taxon>
        <taxon>Bacillales</taxon>
        <taxon>Bacillaceae</taxon>
        <taxon>Cytobacillus</taxon>
    </lineage>
</organism>
<evidence type="ECO:0000256" key="10">
    <source>
        <dbReference type="SAM" id="Phobius"/>
    </source>
</evidence>
<evidence type="ECO:0000256" key="7">
    <source>
        <dbReference type="ARBA" id="ARBA00022989"/>
    </source>
</evidence>
<protein>
    <submittedName>
        <fullName evidence="11">Trk system potassium uptake protein TrkH</fullName>
    </submittedName>
</protein>
<dbReference type="Pfam" id="PF02386">
    <property type="entry name" value="TrkH"/>
    <property type="match status" value="1"/>
</dbReference>
<feature type="transmembrane region" description="Helical" evidence="10">
    <location>
        <begin position="72"/>
        <end position="96"/>
    </location>
</feature>
<dbReference type="EMBL" id="VLKI01000037">
    <property type="protein sequence ID" value="TWH77846.1"/>
    <property type="molecule type" value="Genomic_DNA"/>
</dbReference>
<keyword evidence="8" id="KW-0406">Ion transport</keyword>
<evidence type="ECO:0000313" key="12">
    <source>
        <dbReference type="Proteomes" id="UP000318667"/>
    </source>
</evidence>
<evidence type="ECO:0000256" key="8">
    <source>
        <dbReference type="ARBA" id="ARBA00023065"/>
    </source>
</evidence>
<feature type="transmembrane region" description="Helical" evidence="10">
    <location>
        <begin position="372"/>
        <end position="391"/>
    </location>
</feature>